<reference evidence="2" key="1">
    <citation type="submission" date="2016-05" db="EMBL/GenBank/DDBJ databases">
        <authorList>
            <person name="Naeem Raeece"/>
        </authorList>
    </citation>
    <scope>NUCLEOTIDE SEQUENCE [LARGE SCALE GENOMIC DNA]</scope>
</reference>
<evidence type="ECO:0000313" key="1">
    <source>
        <dbReference type="EMBL" id="SBT01613.1"/>
    </source>
</evidence>
<protein>
    <submittedName>
        <fullName evidence="1">PIR Superfamily Protein</fullName>
    </submittedName>
</protein>
<accession>A0A1A8XCN4</accession>
<evidence type="ECO:0000313" key="2">
    <source>
        <dbReference type="Proteomes" id="UP000078546"/>
    </source>
</evidence>
<dbReference type="Proteomes" id="UP000078546">
    <property type="component" value="Unassembled WGS sequence"/>
</dbReference>
<dbReference type="EMBL" id="FLQV01002611">
    <property type="protein sequence ID" value="SBT01613.1"/>
    <property type="molecule type" value="Genomic_DNA"/>
</dbReference>
<organism evidence="1 2">
    <name type="scientific">Plasmodium ovale curtisi</name>
    <dbReference type="NCBI Taxonomy" id="864141"/>
    <lineage>
        <taxon>Eukaryota</taxon>
        <taxon>Sar</taxon>
        <taxon>Alveolata</taxon>
        <taxon>Apicomplexa</taxon>
        <taxon>Aconoidasida</taxon>
        <taxon>Haemosporida</taxon>
        <taxon>Plasmodiidae</taxon>
        <taxon>Plasmodium</taxon>
        <taxon>Plasmodium (Plasmodium)</taxon>
    </lineage>
</organism>
<proteinExistence type="predicted"/>
<dbReference type="AlphaFoldDB" id="A0A1A8XCN4"/>
<name>A0A1A8XCN4_PLAOA</name>
<gene>
    <name evidence="1" type="ORF">POVCU1_068180</name>
</gene>
<sequence>MIKLENIIRINLLFDYLANYDVTENKRNIFEIICKRKHKLLLSDIITNYNQLHICNNGFTVFCNEFDECKRICGEDKLSTYHSNEDQVSSFFVRGSDVAR</sequence>